<dbReference type="InterPro" id="IPR010982">
    <property type="entry name" value="Lambda_DNA-bd_dom_sf"/>
</dbReference>
<dbReference type="PATRIC" id="fig|315405.11.peg.1517"/>
<proteinExistence type="predicted"/>
<evidence type="ECO:0000313" key="1">
    <source>
        <dbReference type="EMBL" id="KXT67636.1"/>
    </source>
</evidence>
<dbReference type="Proteomes" id="UP000070198">
    <property type="component" value="Unassembled WGS sequence"/>
</dbReference>
<evidence type="ECO:0008006" key="3">
    <source>
        <dbReference type="Google" id="ProtNLM"/>
    </source>
</evidence>
<dbReference type="SUPFAM" id="SSF47413">
    <property type="entry name" value="lambda repressor-like DNA-binding domains"/>
    <property type="match status" value="1"/>
</dbReference>
<dbReference type="GO" id="GO:0003677">
    <property type="term" value="F:DNA binding"/>
    <property type="evidence" value="ECO:0007669"/>
    <property type="project" value="InterPro"/>
</dbReference>
<accession>A0A139MV39</accession>
<organism evidence="1 2">
    <name type="scientific">Streptococcus gallolyticus</name>
    <dbReference type="NCBI Taxonomy" id="315405"/>
    <lineage>
        <taxon>Bacteria</taxon>
        <taxon>Bacillati</taxon>
        <taxon>Bacillota</taxon>
        <taxon>Bacilli</taxon>
        <taxon>Lactobacillales</taxon>
        <taxon>Streptococcaceae</taxon>
        <taxon>Streptococcus</taxon>
    </lineage>
</organism>
<dbReference type="RefSeq" id="WP_061458784.1">
    <property type="nucleotide sequence ID" value="NZ_KQ968748.1"/>
</dbReference>
<dbReference type="Gene3D" id="1.10.260.40">
    <property type="entry name" value="lambda repressor-like DNA-binding domains"/>
    <property type="match status" value="1"/>
</dbReference>
<gene>
    <name evidence="1" type="ORF">SGADD02_01272</name>
</gene>
<protein>
    <recommendedName>
        <fullName evidence="3">XRE family transcriptional regulator</fullName>
    </recommendedName>
</protein>
<evidence type="ECO:0000313" key="2">
    <source>
        <dbReference type="Proteomes" id="UP000070198"/>
    </source>
</evidence>
<dbReference type="AlphaFoldDB" id="A0A139MV39"/>
<name>A0A139MV39_9STRE</name>
<reference evidence="1 2" key="1">
    <citation type="submission" date="2016-01" db="EMBL/GenBank/DDBJ databases">
        <title>Highly variable Streptococcus oralis are common among viridans streptococci isolated from primates.</title>
        <authorList>
            <person name="Denapaite D."/>
            <person name="Rieger M."/>
            <person name="Koendgen S."/>
            <person name="Brueckner R."/>
            <person name="Ochigava I."/>
            <person name="Kappeler P."/>
            <person name="Maetz-Rensing K."/>
            <person name="Leendertz F."/>
            <person name="Hakenbeck R."/>
        </authorList>
    </citation>
    <scope>NUCLEOTIDE SEQUENCE [LARGE SCALE GENOMIC DNA]</scope>
    <source>
        <strain evidence="1 2">DD02</strain>
    </source>
</reference>
<dbReference type="EMBL" id="LQOF01000288">
    <property type="protein sequence ID" value="KXT67636.1"/>
    <property type="molecule type" value="Genomic_DNA"/>
</dbReference>
<sequence>MSEMQLYRKKLRTEFLFPKIKLRKERLSRELTTAYMAQLIGLTNRKGYEEKESGKMPFKDYEMAIIAKEFGMSESDLFF</sequence>
<comment type="caution">
    <text evidence="1">The sequence shown here is derived from an EMBL/GenBank/DDBJ whole genome shotgun (WGS) entry which is preliminary data.</text>
</comment>